<proteinExistence type="predicted"/>
<feature type="signal peptide" evidence="1">
    <location>
        <begin position="1"/>
        <end position="23"/>
    </location>
</feature>
<dbReference type="Pfam" id="PF03640">
    <property type="entry name" value="Lipoprotein_15"/>
    <property type="match status" value="2"/>
</dbReference>
<gene>
    <name evidence="2" type="ORF">ABID44_001332</name>
</gene>
<feature type="chain" id="PRO_5045335421" evidence="1">
    <location>
        <begin position="24"/>
        <end position="131"/>
    </location>
</feature>
<dbReference type="PANTHER" id="PTHR39335">
    <property type="entry name" value="BLL4220 PROTEIN"/>
    <property type="match status" value="1"/>
</dbReference>
<sequence length="131" mass="13879">MSATSKLLVIATIALGLPLAAQAEDYADGAIKTMETSKGEVLTDGKGMTLYTFDKDAENTSNCYDDCAVKWPPLMAGASATAEAPFTLVTRKDGSRQWAHNGKPLYLWQADKAPGDVTGDGVGGVWHVVKD</sequence>
<comment type="caution">
    <text evidence="2">The sequence shown here is derived from an EMBL/GenBank/DDBJ whole genome shotgun (WGS) entry which is preliminary data.</text>
</comment>
<dbReference type="RefSeq" id="WP_354150900.1">
    <property type="nucleotide sequence ID" value="NZ_JBEPMN010000003.1"/>
</dbReference>
<evidence type="ECO:0000313" key="3">
    <source>
        <dbReference type="Proteomes" id="UP001549143"/>
    </source>
</evidence>
<dbReference type="PANTHER" id="PTHR39335:SF1">
    <property type="entry name" value="BLL4220 PROTEIN"/>
    <property type="match status" value="1"/>
</dbReference>
<dbReference type="PIRSF" id="PIRSF029720">
    <property type="entry name" value="UCP029720"/>
    <property type="match status" value="1"/>
</dbReference>
<accession>A0ABV2KIW4</accession>
<dbReference type="Proteomes" id="UP001549143">
    <property type="component" value="Unassembled WGS sequence"/>
</dbReference>
<dbReference type="InterPro" id="IPR005297">
    <property type="entry name" value="Lipoprotein_repeat"/>
</dbReference>
<name>A0ABV2KIW4_9HYPH</name>
<reference evidence="2 3" key="1">
    <citation type="submission" date="2024-06" db="EMBL/GenBank/DDBJ databases">
        <title>Genomic Encyclopedia of Type Strains, Phase IV (KMG-IV): sequencing the most valuable type-strain genomes for metagenomic binning, comparative biology and taxonomic classification.</title>
        <authorList>
            <person name="Goeker M."/>
        </authorList>
    </citation>
    <scope>NUCLEOTIDE SEQUENCE [LARGE SCALE GENOMIC DNA]</scope>
    <source>
        <strain evidence="2 3">DSM 19730</strain>
    </source>
</reference>
<keyword evidence="3" id="KW-1185">Reference proteome</keyword>
<organism evidence="2 3">
    <name type="scientific">Aquamicrobium ahrensii</name>
    <dbReference type="NCBI Taxonomy" id="469551"/>
    <lineage>
        <taxon>Bacteria</taxon>
        <taxon>Pseudomonadati</taxon>
        <taxon>Pseudomonadota</taxon>
        <taxon>Alphaproteobacteria</taxon>
        <taxon>Hyphomicrobiales</taxon>
        <taxon>Phyllobacteriaceae</taxon>
        <taxon>Aquamicrobium</taxon>
    </lineage>
</organism>
<evidence type="ECO:0000313" key="2">
    <source>
        <dbReference type="EMBL" id="MET3661017.1"/>
    </source>
</evidence>
<keyword evidence="1" id="KW-0732">Signal</keyword>
<dbReference type="InterPro" id="IPR014558">
    <property type="entry name" value="UCP029720"/>
</dbReference>
<protein>
    <submittedName>
        <fullName evidence="2">Lipoprotein with Yx(FWY)xxD motif</fullName>
    </submittedName>
</protein>
<evidence type="ECO:0000256" key="1">
    <source>
        <dbReference type="SAM" id="SignalP"/>
    </source>
</evidence>
<keyword evidence="2" id="KW-0449">Lipoprotein</keyword>
<dbReference type="EMBL" id="JBEPMN010000003">
    <property type="protein sequence ID" value="MET3661017.1"/>
    <property type="molecule type" value="Genomic_DNA"/>
</dbReference>